<name>E6W6W2_DESIS</name>
<protein>
    <recommendedName>
        <fullName evidence="3">Recombination-associated protein RdgC</fullName>
    </recommendedName>
</protein>
<gene>
    <name evidence="6" type="ordered locus">Selin_1471</name>
</gene>
<keyword evidence="4" id="KW-0963">Cytoplasm</keyword>
<dbReference type="GO" id="GO:0006310">
    <property type="term" value="P:DNA recombination"/>
    <property type="evidence" value="ECO:0007669"/>
    <property type="project" value="UniProtKB-KW"/>
</dbReference>
<evidence type="ECO:0000256" key="4">
    <source>
        <dbReference type="ARBA" id="ARBA00022490"/>
    </source>
</evidence>
<comment type="similarity">
    <text evidence="2">Belongs to the RdgC family.</text>
</comment>
<evidence type="ECO:0000256" key="5">
    <source>
        <dbReference type="ARBA" id="ARBA00023172"/>
    </source>
</evidence>
<dbReference type="PANTHER" id="PTHR38103">
    <property type="entry name" value="RECOMBINATION-ASSOCIATED PROTEIN RDGC"/>
    <property type="match status" value="1"/>
</dbReference>
<dbReference type="AlphaFoldDB" id="E6W6W2"/>
<keyword evidence="5" id="KW-0233">DNA recombination</keyword>
<reference evidence="6 7" key="1">
    <citation type="submission" date="2010-12" db="EMBL/GenBank/DDBJ databases">
        <title>Complete sequence of Desulfurispirillum indicum S5.</title>
        <authorList>
            <consortium name="US DOE Joint Genome Institute"/>
            <person name="Lucas S."/>
            <person name="Copeland A."/>
            <person name="Lapidus A."/>
            <person name="Cheng J.-F."/>
            <person name="Goodwin L."/>
            <person name="Pitluck S."/>
            <person name="Chertkov O."/>
            <person name="Held B."/>
            <person name="Detter J.C."/>
            <person name="Han C."/>
            <person name="Tapia R."/>
            <person name="Land M."/>
            <person name="Hauser L."/>
            <person name="Kyrpides N."/>
            <person name="Ivanova N."/>
            <person name="Mikhailova N."/>
            <person name="Haggblom M."/>
            <person name="Rauschenbach I."/>
            <person name="Bini E."/>
            <person name="Woyke T."/>
        </authorList>
    </citation>
    <scope>NUCLEOTIDE SEQUENCE [LARGE SCALE GENOMIC DNA]</scope>
    <source>
        <strain evidence="7">ATCC BAA-1389 / DSM 22839 / S5</strain>
    </source>
</reference>
<dbReference type="HOGENOM" id="CLU_965510_0_0_0"/>
<evidence type="ECO:0000256" key="3">
    <source>
        <dbReference type="ARBA" id="ARBA00022296"/>
    </source>
</evidence>
<evidence type="ECO:0000256" key="1">
    <source>
        <dbReference type="ARBA" id="ARBA00004453"/>
    </source>
</evidence>
<sequence length="288" mass="32650">MHLKHVAIYHSDQLGALTEQQIYSALERMPFHETSPTQEQTIGWAALPLPTAPKLKCIDGCYFMRVRQETRKVPASTVKREVTKKITELPYVPKAKERRSIKELVFRALLAKALPVQKDFFVVIDPTTHTLLVETANEKQADSIVNLITMSFEQEDLYPQPFSFSTHFSATLTQWAKDKETPYYQILILDRASMKHTEGGTLTSSGNDLTDDDFQAHLDAGFRVTRLALELDEQMSFTLTESFTFKSIKFLYPKPEEDCPEDFQLAAARNGIAALRSAMSTLQVPGKE</sequence>
<proteinExistence type="inferred from homology"/>
<evidence type="ECO:0000313" key="6">
    <source>
        <dbReference type="EMBL" id="ADU66205.1"/>
    </source>
</evidence>
<dbReference type="eggNOG" id="COG2974">
    <property type="taxonomic scope" value="Bacteria"/>
</dbReference>
<dbReference type="FunCoup" id="E6W6W2">
    <property type="interactions" value="57"/>
</dbReference>
<dbReference type="EMBL" id="CP002432">
    <property type="protein sequence ID" value="ADU66205.1"/>
    <property type="molecule type" value="Genomic_DNA"/>
</dbReference>
<comment type="subcellular location">
    <subcellularLocation>
        <location evidence="1">Cytoplasm</location>
        <location evidence="1">Nucleoid</location>
    </subcellularLocation>
</comment>
<evidence type="ECO:0000313" key="7">
    <source>
        <dbReference type="Proteomes" id="UP000002572"/>
    </source>
</evidence>
<accession>E6W6W2</accession>
<dbReference type="Proteomes" id="UP000002572">
    <property type="component" value="Chromosome"/>
</dbReference>
<dbReference type="RefSeq" id="WP_013506086.1">
    <property type="nucleotide sequence ID" value="NC_014836.1"/>
</dbReference>
<dbReference type="InParanoid" id="E6W6W2"/>
<dbReference type="STRING" id="653733.Selin_1471"/>
<dbReference type="GO" id="GO:0043590">
    <property type="term" value="C:bacterial nucleoid"/>
    <property type="evidence" value="ECO:0007669"/>
    <property type="project" value="TreeGrafter"/>
</dbReference>
<dbReference type="OrthoDB" id="5290530at2"/>
<organism evidence="6 7">
    <name type="scientific">Desulfurispirillum indicum (strain ATCC BAA-1389 / DSM 22839 / S5)</name>
    <dbReference type="NCBI Taxonomy" id="653733"/>
    <lineage>
        <taxon>Bacteria</taxon>
        <taxon>Pseudomonadati</taxon>
        <taxon>Chrysiogenota</taxon>
        <taxon>Chrysiogenia</taxon>
        <taxon>Chrysiogenales</taxon>
        <taxon>Chrysiogenaceae</taxon>
        <taxon>Desulfurispirillum</taxon>
    </lineage>
</organism>
<evidence type="ECO:0000256" key="2">
    <source>
        <dbReference type="ARBA" id="ARBA00008657"/>
    </source>
</evidence>
<dbReference type="GO" id="GO:0003690">
    <property type="term" value="F:double-stranded DNA binding"/>
    <property type="evidence" value="ECO:0007669"/>
    <property type="project" value="TreeGrafter"/>
</dbReference>
<dbReference type="KEGG" id="din:Selin_1471"/>
<dbReference type="GO" id="GO:0000018">
    <property type="term" value="P:regulation of DNA recombination"/>
    <property type="evidence" value="ECO:0007669"/>
    <property type="project" value="TreeGrafter"/>
</dbReference>
<dbReference type="PANTHER" id="PTHR38103:SF1">
    <property type="entry name" value="RECOMBINATION-ASSOCIATED PROTEIN RDGC"/>
    <property type="match status" value="1"/>
</dbReference>
<dbReference type="Pfam" id="PF04381">
    <property type="entry name" value="RdgC"/>
    <property type="match status" value="1"/>
</dbReference>
<dbReference type="InterPro" id="IPR007476">
    <property type="entry name" value="RdgC"/>
</dbReference>
<keyword evidence="7" id="KW-1185">Reference proteome</keyword>